<evidence type="ECO:0000313" key="11">
    <source>
        <dbReference type="EMBL" id="CAE1304460.1"/>
    </source>
</evidence>
<keyword evidence="6" id="KW-0539">Nucleus</keyword>
<comment type="caution">
    <text evidence="11">The sequence shown here is derived from an EMBL/GenBank/DDBJ whole genome shotgun (WGS) entry which is preliminary data.</text>
</comment>
<evidence type="ECO:0000256" key="4">
    <source>
        <dbReference type="ARBA" id="ARBA00022490"/>
    </source>
</evidence>
<dbReference type="EMBL" id="CAHIKZ030003821">
    <property type="protein sequence ID" value="CAE1304460.1"/>
    <property type="molecule type" value="Genomic_DNA"/>
</dbReference>
<dbReference type="InterPro" id="IPR027329">
    <property type="entry name" value="TPX2_C"/>
</dbReference>
<feature type="domain" description="TPX2 C-terminal" evidence="9">
    <location>
        <begin position="438"/>
        <end position="509"/>
    </location>
</feature>
<feature type="compositionally biased region" description="Polar residues" evidence="8">
    <location>
        <begin position="25"/>
        <end position="59"/>
    </location>
</feature>
<dbReference type="Pfam" id="PF06886">
    <property type="entry name" value="TPX2"/>
    <property type="match status" value="2"/>
</dbReference>
<feature type="domain" description="TPX2 central" evidence="10">
    <location>
        <begin position="150"/>
        <end position="272"/>
    </location>
</feature>
<feature type="domain" description="TPX2 C-terminal" evidence="9">
    <location>
        <begin position="324"/>
        <end position="373"/>
    </location>
</feature>
<dbReference type="Proteomes" id="UP000597762">
    <property type="component" value="Unassembled WGS sequence"/>
</dbReference>
<evidence type="ECO:0000256" key="7">
    <source>
        <dbReference type="SAM" id="Coils"/>
    </source>
</evidence>
<evidence type="ECO:0000259" key="9">
    <source>
        <dbReference type="Pfam" id="PF06886"/>
    </source>
</evidence>
<feature type="coiled-coil region" evidence="7">
    <location>
        <begin position="380"/>
        <end position="414"/>
    </location>
</feature>
<feature type="region of interest" description="Disordered" evidence="8">
    <location>
        <begin position="1"/>
        <end position="59"/>
    </location>
</feature>
<gene>
    <name evidence="11" type="ORF">SPHA_57032</name>
</gene>
<protein>
    <submittedName>
        <fullName evidence="11">TPX2</fullName>
    </submittedName>
</protein>
<evidence type="ECO:0000256" key="1">
    <source>
        <dbReference type="ARBA" id="ARBA00004123"/>
    </source>
</evidence>
<dbReference type="OrthoDB" id="1684416at2759"/>
<keyword evidence="5" id="KW-0206">Cytoskeleton</keyword>
<dbReference type="InterPro" id="IPR009675">
    <property type="entry name" value="TPX2_fam"/>
</dbReference>
<dbReference type="Pfam" id="PF12214">
    <property type="entry name" value="TPX2_importin"/>
    <property type="match status" value="1"/>
</dbReference>
<dbReference type="PANTHER" id="PTHR14326:SF44">
    <property type="entry name" value="TARGETING PROTEIN FOR XKLP2"/>
    <property type="match status" value="1"/>
</dbReference>
<evidence type="ECO:0000256" key="8">
    <source>
        <dbReference type="SAM" id="MobiDB-lite"/>
    </source>
</evidence>
<dbReference type="GO" id="GO:0005819">
    <property type="term" value="C:spindle"/>
    <property type="evidence" value="ECO:0007669"/>
    <property type="project" value="UniProtKB-SubCell"/>
</dbReference>
<feature type="compositionally biased region" description="Polar residues" evidence="8">
    <location>
        <begin position="140"/>
        <end position="158"/>
    </location>
</feature>
<name>A0A812DHV7_ACAPH</name>
<accession>A0A812DHV7</accession>
<dbReference type="GO" id="GO:0005634">
    <property type="term" value="C:nucleus"/>
    <property type="evidence" value="ECO:0007669"/>
    <property type="project" value="UniProtKB-SubCell"/>
</dbReference>
<evidence type="ECO:0000256" key="6">
    <source>
        <dbReference type="ARBA" id="ARBA00023242"/>
    </source>
</evidence>
<dbReference type="GO" id="GO:0005874">
    <property type="term" value="C:microtubule"/>
    <property type="evidence" value="ECO:0007669"/>
    <property type="project" value="InterPro"/>
</dbReference>
<comment type="similarity">
    <text evidence="3">Belongs to the TPX2 family.</text>
</comment>
<dbReference type="AlphaFoldDB" id="A0A812DHV7"/>
<keyword evidence="7" id="KW-0175">Coiled coil</keyword>
<feature type="coiled-coil region" evidence="7">
    <location>
        <begin position="458"/>
        <end position="488"/>
    </location>
</feature>
<proteinExistence type="inferred from homology"/>
<reference evidence="11" key="1">
    <citation type="submission" date="2021-01" db="EMBL/GenBank/DDBJ databases">
        <authorList>
            <person name="Li R."/>
            <person name="Bekaert M."/>
        </authorList>
    </citation>
    <scope>NUCLEOTIDE SEQUENCE</scope>
    <source>
        <strain evidence="11">Farmed</strain>
    </source>
</reference>
<evidence type="ECO:0000313" key="12">
    <source>
        <dbReference type="Proteomes" id="UP000597762"/>
    </source>
</evidence>
<comment type="subcellular location">
    <subcellularLocation>
        <location evidence="2">Cytoplasm</location>
        <location evidence="2">Cytoskeleton</location>
        <location evidence="2">Spindle</location>
    </subcellularLocation>
    <subcellularLocation>
        <location evidence="1">Nucleus</location>
    </subcellularLocation>
</comment>
<keyword evidence="12" id="KW-1185">Reference proteome</keyword>
<dbReference type="PANTHER" id="PTHR14326">
    <property type="entry name" value="TARGETING PROTEIN FOR XKLP2"/>
    <property type="match status" value="1"/>
</dbReference>
<evidence type="ECO:0000259" key="10">
    <source>
        <dbReference type="Pfam" id="PF12214"/>
    </source>
</evidence>
<dbReference type="InterPro" id="IPR027330">
    <property type="entry name" value="TPX2_central_dom"/>
</dbReference>
<organism evidence="11 12">
    <name type="scientific">Acanthosepion pharaonis</name>
    <name type="common">Pharaoh cuttlefish</name>
    <name type="synonym">Sepia pharaonis</name>
    <dbReference type="NCBI Taxonomy" id="158019"/>
    <lineage>
        <taxon>Eukaryota</taxon>
        <taxon>Metazoa</taxon>
        <taxon>Spiralia</taxon>
        <taxon>Lophotrochozoa</taxon>
        <taxon>Mollusca</taxon>
        <taxon>Cephalopoda</taxon>
        <taxon>Coleoidea</taxon>
        <taxon>Decapodiformes</taxon>
        <taxon>Sepiida</taxon>
        <taxon>Sepiina</taxon>
        <taxon>Sepiidae</taxon>
        <taxon>Acanthosepion</taxon>
    </lineage>
</organism>
<evidence type="ECO:0000256" key="2">
    <source>
        <dbReference type="ARBA" id="ARBA00004186"/>
    </source>
</evidence>
<keyword evidence="4" id="KW-0963">Cytoplasm</keyword>
<feature type="compositionally biased region" description="Basic and acidic residues" evidence="8">
    <location>
        <begin position="12"/>
        <end position="24"/>
    </location>
</feature>
<dbReference type="GO" id="GO:0060236">
    <property type="term" value="P:regulation of mitotic spindle organization"/>
    <property type="evidence" value="ECO:0007669"/>
    <property type="project" value="InterPro"/>
</dbReference>
<feature type="region of interest" description="Disordered" evidence="8">
    <location>
        <begin position="133"/>
        <end position="158"/>
    </location>
</feature>
<evidence type="ECO:0000256" key="3">
    <source>
        <dbReference type="ARBA" id="ARBA00005885"/>
    </source>
</evidence>
<sequence>MSAENINSDRLGFSERLCHSRTNSEKSSGTLSKPSGVSKIRSNLVPSANRATNSNSNQLTSAELELQKIEEKRQEALAILRKDNSIQYNKPPRKTVVHPFKLSENNKMEVPVQKFQTVAEQVRNFYKKTPERFRTHSKGNKPQNSWSQPRCTIPKTPNFTCQQRSRPVNILSTKEIEEKEFEEMQKYKFKAKEVDRKIFQTRTGIKEIPKKEVTIPVPFDLPGCKLPTYKKEVEEEHFVFHARPLPTDILERVVGVKPAEVIPPTVPESPAFALRQRIQRFTVNVLKQETQIRKIRARPYVHSGVNFEPKFEHRSTVAEPFSFDERIKENQIKKEQKIQKLIDESTKVAEFSANPIPDYTNTGIPPKKISTVTKFAPFKLHIEERVEKRIEEKQQQLEEKMKLQEEKMQFKAQSCEVVKKAPFVPHLDHKCTQEHTKFKLYTEARHAQRVQFEEQKKAREAELLVMRLEADKLRQEEEEREIQRLRQEAVHRANPIKHYKPVEIQHKSLSVTIPLEPKFATKNRLWSQIKED</sequence>
<evidence type="ECO:0000256" key="5">
    <source>
        <dbReference type="ARBA" id="ARBA00023212"/>
    </source>
</evidence>